<evidence type="ECO:0000256" key="1">
    <source>
        <dbReference type="SAM" id="MobiDB-lite"/>
    </source>
</evidence>
<organism evidence="2">
    <name type="scientific">Arundo donax</name>
    <name type="common">Giant reed</name>
    <name type="synonym">Donax arundinaceus</name>
    <dbReference type="NCBI Taxonomy" id="35708"/>
    <lineage>
        <taxon>Eukaryota</taxon>
        <taxon>Viridiplantae</taxon>
        <taxon>Streptophyta</taxon>
        <taxon>Embryophyta</taxon>
        <taxon>Tracheophyta</taxon>
        <taxon>Spermatophyta</taxon>
        <taxon>Magnoliopsida</taxon>
        <taxon>Liliopsida</taxon>
        <taxon>Poales</taxon>
        <taxon>Poaceae</taxon>
        <taxon>PACMAD clade</taxon>
        <taxon>Arundinoideae</taxon>
        <taxon>Arundineae</taxon>
        <taxon>Arundo</taxon>
    </lineage>
</organism>
<reference evidence="2" key="2">
    <citation type="journal article" date="2015" name="Data Brief">
        <title>Shoot transcriptome of the giant reed, Arundo donax.</title>
        <authorList>
            <person name="Barrero R.A."/>
            <person name="Guerrero F.D."/>
            <person name="Moolhuijzen P."/>
            <person name="Goolsby J.A."/>
            <person name="Tidwell J."/>
            <person name="Bellgard S.E."/>
            <person name="Bellgard M.I."/>
        </authorList>
    </citation>
    <scope>NUCLEOTIDE SEQUENCE</scope>
    <source>
        <tissue evidence="2">Shoot tissue taken approximately 20 cm above the soil surface</tissue>
    </source>
</reference>
<feature type="compositionally biased region" description="Polar residues" evidence="1">
    <location>
        <begin position="18"/>
        <end position="33"/>
    </location>
</feature>
<reference evidence="2" key="1">
    <citation type="submission" date="2014-09" db="EMBL/GenBank/DDBJ databases">
        <authorList>
            <person name="Magalhaes I.L.F."/>
            <person name="Oliveira U."/>
            <person name="Santos F.R."/>
            <person name="Vidigal T.H.D.A."/>
            <person name="Brescovit A.D."/>
            <person name="Santos A.J."/>
        </authorList>
    </citation>
    <scope>NUCLEOTIDE SEQUENCE</scope>
    <source>
        <tissue evidence="2">Shoot tissue taken approximately 20 cm above the soil surface</tissue>
    </source>
</reference>
<dbReference type="AlphaFoldDB" id="A0A0A9HQ40"/>
<dbReference type="EMBL" id="GBRH01158656">
    <property type="protein sequence ID" value="JAE39240.1"/>
    <property type="molecule type" value="Transcribed_RNA"/>
</dbReference>
<evidence type="ECO:0000313" key="2">
    <source>
        <dbReference type="EMBL" id="JAE39240.1"/>
    </source>
</evidence>
<sequence>MESKPTVLLPPLHRRPASWTSNLRPQPLPTSGSWRRPSSMAALPTPASIPA</sequence>
<feature type="region of interest" description="Disordered" evidence="1">
    <location>
        <begin position="1"/>
        <end position="51"/>
    </location>
</feature>
<name>A0A0A9HQ40_ARUDO</name>
<accession>A0A0A9HQ40</accession>
<proteinExistence type="predicted"/>
<protein>
    <submittedName>
        <fullName evidence="2">Uncharacterized protein</fullName>
    </submittedName>
</protein>